<sequence>MCVNSVSQGLNVDLPKAGLEPRTSRSESRASTITPRGHNVNEMSKKLRRQHTVHYKKKRDMRGTRFYRKDTVATQTWQLVTRDTHLNTPPLSGFDRV</sequence>
<protein>
    <submittedName>
        <fullName evidence="2">Uncharacterized protein</fullName>
    </submittedName>
</protein>
<evidence type="ECO:0000313" key="2">
    <source>
        <dbReference type="EMBL" id="GFR74110.1"/>
    </source>
</evidence>
<name>A0AAV4FN20_9GAST</name>
<feature type="region of interest" description="Disordered" evidence="1">
    <location>
        <begin position="1"/>
        <end position="37"/>
    </location>
</feature>
<keyword evidence="3" id="KW-1185">Reference proteome</keyword>
<evidence type="ECO:0000313" key="3">
    <source>
        <dbReference type="Proteomes" id="UP000762676"/>
    </source>
</evidence>
<proteinExistence type="predicted"/>
<comment type="caution">
    <text evidence="2">The sequence shown here is derived from an EMBL/GenBank/DDBJ whole genome shotgun (WGS) entry which is preliminary data.</text>
</comment>
<reference evidence="2 3" key="1">
    <citation type="journal article" date="2021" name="Elife">
        <title>Chloroplast acquisition without the gene transfer in kleptoplastic sea slugs, Plakobranchus ocellatus.</title>
        <authorList>
            <person name="Maeda T."/>
            <person name="Takahashi S."/>
            <person name="Yoshida T."/>
            <person name="Shimamura S."/>
            <person name="Takaki Y."/>
            <person name="Nagai Y."/>
            <person name="Toyoda A."/>
            <person name="Suzuki Y."/>
            <person name="Arimoto A."/>
            <person name="Ishii H."/>
            <person name="Satoh N."/>
            <person name="Nishiyama T."/>
            <person name="Hasebe M."/>
            <person name="Maruyama T."/>
            <person name="Minagawa J."/>
            <person name="Obokata J."/>
            <person name="Shigenobu S."/>
        </authorList>
    </citation>
    <scope>NUCLEOTIDE SEQUENCE [LARGE SCALE GENOMIC DNA]</scope>
</reference>
<dbReference type="EMBL" id="BMAT01004474">
    <property type="protein sequence ID" value="GFR74110.1"/>
    <property type="molecule type" value="Genomic_DNA"/>
</dbReference>
<evidence type="ECO:0000256" key="1">
    <source>
        <dbReference type="SAM" id="MobiDB-lite"/>
    </source>
</evidence>
<feature type="compositionally biased region" description="Polar residues" evidence="1">
    <location>
        <begin position="1"/>
        <end position="10"/>
    </location>
</feature>
<dbReference type="Proteomes" id="UP000762676">
    <property type="component" value="Unassembled WGS sequence"/>
</dbReference>
<organism evidence="2 3">
    <name type="scientific">Elysia marginata</name>
    <dbReference type="NCBI Taxonomy" id="1093978"/>
    <lineage>
        <taxon>Eukaryota</taxon>
        <taxon>Metazoa</taxon>
        <taxon>Spiralia</taxon>
        <taxon>Lophotrochozoa</taxon>
        <taxon>Mollusca</taxon>
        <taxon>Gastropoda</taxon>
        <taxon>Heterobranchia</taxon>
        <taxon>Euthyneura</taxon>
        <taxon>Panpulmonata</taxon>
        <taxon>Sacoglossa</taxon>
        <taxon>Placobranchoidea</taxon>
        <taxon>Plakobranchidae</taxon>
        <taxon>Elysia</taxon>
    </lineage>
</organism>
<gene>
    <name evidence="2" type="ORF">ElyMa_002154600</name>
</gene>
<dbReference type="AlphaFoldDB" id="A0AAV4FN20"/>
<accession>A0AAV4FN20</accession>